<name>A0A0F6W9L3_9BACT</name>
<evidence type="ECO:0000313" key="1">
    <source>
        <dbReference type="EMBL" id="AKF10865.1"/>
    </source>
</evidence>
<organism evidence="1 2">
    <name type="scientific">Sandaracinus amylolyticus</name>
    <dbReference type="NCBI Taxonomy" id="927083"/>
    <lineage>
        <taxon>Bacteria</taxon>
        <taxon>Pseudomonadati</taxon>
        <taxon>Myxococcota</taxon>
        <taxon>Polyangia</taxon>
        <taxon>Polyangiales</taxon>
        <taxon>Sandaracinaceae</taxon>
        <taxon>Sandaracinus</taxon>
    </lineage>
</organism>
<gene>
    <name evidence="1" type="ORF">DB32_008014</name>
</gene>
<dbReference type="Proteomes" id="UP000034883">
    <property type="component" value="Chromosome"/>
</dbReference>
<dbReference type="AlphaFoldDB" id="A0A0F6W9L3"/>
<dbReference type="KEGG" id="samy:DB32_008014"/>
<evidence type="ECO:0000313" key="2">
    <source>
        <dbReference type="Proteomes" id="UP000034883"/>
    </source>
</evidence>
<sequence>MVPDAQSSFVVRVVFLLAIAVAGAGVLRVCAPSSPSASAVETGAE</sequence>
<dbReference type="EMBL" id="CP011125">
    <property type="protein sequence ID" value="AKF10865.1"/>
    <property type="molecule type" value="Genomic_DNA"/>
</dbReference>
<protein>
    <submittedName>
        <fullName evidence="1">Uncharacterized protein</fullName>
    </submittedName>
</protein>
<keyword evidence="2" id="KW-1185">Reference proteome</keyword>
<proteinExistence type="predicted"/>
<reference evidence="1 2" key="1">
    <citation type="submission" date="2015-03" db="EMBL/GenBank/DDBJ databases">
        <title>Genome assembly of Sandaracinus amylolyticus DSM 53668.</title>
        <authorList>
            <person name="Sharma G."/>
            <person name="Subramanian S."/>
        </authorList>
    </citation>
    <scope>NUCLEOTIDE SEQUENCE [LARGE SCALE GENOMIC DNA]</scope>
    <source>
        <strain evidence="1 2">DSM 53668</strain>
    </source>
</reference>
<accession>A0A0F6W9L3</accession>